<dbReference type="EMBL" id="MT142375">
    <property type="protein sequence ID" value="QJA79288.1"/>
    <property type="molecule type" value="Genomic_DNA"/>
</dbReference>
<feature type="region of interest" description="Disordered" evidence="1">
    <location>
        <begin position="1"/>
        <end position="23"/>
    </location>
</feature>
<evidence type="ECO:0000313" key="2">
    <source>
        <dbReference type="EMBL" id="QJA79288.1"/>
    </source>
</evidence>
<evidence type="ECO:0000256" key="1">
    <source>
        <dbReference type="SAM" id="MobiDB-lite"/>
    </source>
</evidence>
<sequence length="82" mass="9505">MSDTFDHFGRKLGSSVWPSDDPNDSSLDEFICKHCGESKEIQMCGSSWKDEFSFTEKARIILRDHLDLCPIFAKYQQEILDK</sequence>
<dbReference type="AlphaFoldDB" id="A0A6M3KCL8"/>
<accession>A0A6M3KCL8</accession>
<proteinExistence type="predicted"/>
<organism evidence="2">
    <name type="scientific">viral metagenome</name>
    <dbReference type="NCBI Taxonomy" id="1070528"/>
    <lineage>
        <taxon>unclassified sequences</taxon>
        <taxon>metagenomes</taxon>
        <taxon>organismal metagenomes</taxon>
    </lineage>
</organism>
<gene>
    <name evidence="2" type="ORF">MM415A00921_0017</name>
</gene>
<name>A0A6M3KCL8_9ZZZZ</name>
<reference evidence="2" key="1">
    <citation type="submission" date="2020-03" db="EMBL/GenBank/DDBJ databases">
        <title>The deep terrestrial virosphere.</title>
        <authorList>
            <person name="Holmfeldt K."/>
            <person name="Nilsson E."/>
            <person name="Simone D."/>
            <person name="Lopez-Fernandez M."/>
            <person name="Wu X."/>
            <person name="de Brujin I."/>
            <person name="Lundin D."/>
            <person name="Andersson A."/>
            <person name="Bertilsson S."/>
            <person name="Dopson M."/>
        </authorList>
    </citation>
    <scope>NUCLEOTIDE SEQUENCE</scope>
    <source>
        <strain evidence="2">MM415A00921</strain>
    </source>
</reference>
<protein>
    <submittedName>
        <fullName evidence="2">Uncharacterized protein</fullName>
    </submittedName>
</protein>